<comment type="catalytic activity">
    <reaction evidence="6">
        <text>(6S)-NADHX + ADP = AMP + phosphate + NADH + H(+)</text>
        <dbReference type="Rhea" id="RHEA:32223"/>
        <dbReference type="ChEBI" id="CHEBI:15378"/>
        <dbReference type="ChEBI" id="CHEBI:43474"/>
        <dbReference type="ChEBI" id="CHEBI:57945"/>
        <dbReference type="ChEBI" id="CHEBI:64074"/>
        <dbReference type="ChEBI" id="CHEBI:456215"/>
        <dbReference type="ChEBI" id="CHEBI:456216"/>
        <dbReference type="EC" id="4.2.1.136"/>
    </reaction>
</comment>
<dbReference type="Gene3D" id="3.40.1190.20">
    <property type="match status" value="1"/>
</dbReference>
<evidence type="ECO:0000259" key="7">
    <source>
        <dbReference type="PROSITE" id="PS51383"/>
    </source>
</evidence>
<comment type="caution">
    <text evidence="6">Lacks conserved residue(s) required for the propagation of feature annotation.</text>
</comment>
<dbReference type="HAMAP" id="MF_01965">
    <property type="entry name" value="NADHX_dehydratase"/>
    <property type="match status" value="1"/>
</dbReference>
<dbReference type="GO" id="GO:0052855">
    <property type="term" value="F:ADP-dependent NAD(P)H-hydrate dehydratase activity"/>
    <property type="evidence" value="ECO:0007669"/>
    <property type="project" value="UniProtKB-UniRule"/>
</dbReference>
<organism evidence="8 9">
    <name type="scientific">Candidatus Curtissbacteria bacterium RIFCSPLOWO2_01_FULL_42_26</name>
    <dbReference type="NCBI Taxonomy" id="1797729"/>
    <lineage>
        <taxon>Bacteria</taxon>
        <taxon>Candidatus Curtissiibacteriota</taxon>
    </lineage>
</organism>
<comment type="subunit">
    <text evidence="6">Homotetramer.</text>
</comment>
<keyword evidence="2 6" id="KW-0067">ATP-binding</keyword>
<dbReference type="InterPro" id="IPR029056">
    <property type="entry name" value="Ribokinase-like"/>
</dbReference>
<dbReference type="SUPFAM" id="SSF53613">
    <property type="entry name" value="Ribokinase-like"/>
    <property type="match status" value="1"/>
</dbReference>
<dbReference type="Proteomes" id="UP000179227">
    <property type="component" value="Unassembled WGS sequence"/>
</dbReference>
<dbReference type="NCBIfam" id="TIGR00196">
    <property type="entry name" value="yjeF_cterm"/>
    <property type="match status" value="1"/>
</dbReference>
<feature type="binding site" evidence="6">
    <location>
        <position position="153"/>
    </location>
    <ligand>
        <name>(6S)-NADPHX</name>
        <dbReference type="ChEBI" id="CHEBI:64076"/>
    </ligand>
</feature>
<dbReference type="AlphaFoldDB" id="A0A1F5HXM9"/>
<evidence type="ECO:0000256" key="3">
    <source>
        <dbReference type="ARBA" id="ARBA00022857"/>
    </source>
</evidence>
<feature type="binding site" evidence="6">
    <location>
        <position position="104"/>
    </location>
    <ligand>
        <name>(6S)-NADPHX</name>
        <dbReference type="ChEBI" id="CHEBI:64076"/>
    </ligand>
</feature>
<comment type="catalytic activity">
    <reaction evidence="6">
        <text>(6S)-NADPHX + ADP = AMP + phosphate + NADPH + H(+)</text>
        <dbReference type="Rhea" id="RHEA:32235"/>
        <dbReference type="ChEBI" id="CHEBI:15378"/>
        <dbReference type="ChEBI" id="CHEBI:43474"/>
        <dbReference type="ChEBI" id="CHEBI:57783"/>
        <dbReference type="ChEBI" id="CHEBI:64076"/>
        <dbReference type="ChEBI" id="CHEBI:456215"/>
        <dbReference type="ChEBI" id="CHEBI:456216"/>
        <dbReference type="EC" id="4.2.1.136"/>
    </reaction>
</comment>
<evidence type="ECO:0000256" key="2">
    <source>
        <dbReference type="ARBA" id="ARBA00022840"/>
    </source>
</evidence>
<dbReference type="GO" id="GO:0046496">
    <property type="term" value="P:nicotinamide nucleotide metabolic process"/>
    <property type="evidence" value="ECO:0007669"/>
    <property type="project" value="UniProtKB-UniRule"/>
</dbReference>
<gene>
    <name evidence="6" type="primary">nnrD</name>
    <name evidence="8" type="ORF">A3A60_02865</name>
</gene>
<keyword evidence="5 6" id="KW-0456">Lyase</keyword>
<reference evidence="8 9" key="1">
    <citation type="journal article" date="2016" name="Nat. Commun.">
        <title>Thousands of microbial genomes shed light on interconnected biogeochemical processes in an aquifer system.</title>
        <authorList>
            <person name="Anantharaman K."/>
            <person name="Brown C.T."/>
            <person name="Hug L.A."/>
            <person name="Sharon I."/>
            <person name="Castelle C.J."/>
            <person name="Probst A.J."/>
            <person name="Thomas B.C."/>
            <person name="Singh A."/>
            <person name="Wilkins M.J."/>
            <person name="Karaoz U."/>
            <person name="Brodie E.L."/>
            <person name="Williams K.H."/>
            <person name="Hubbard S.S."/>
            <person name="Banfield J.F."/>
        </authorList>
    </citation>
    <scope>NUCLEOTIDE SEQUENCE [LARGE SCALE GENOMIC DNA]</scope>
</reference>
<keyword evidence="3 6" id="KW-0521">NADP</keyword>
<keyword evidence="1 6" id="KW-0547">Nucleotide-binding</keyword>
<accession>A0A1F5HXM9</accession>
<protein>
    <recommendedName>
        <fullName evidence="6">ADP-dependent (S)-NAD(P)H-hydrate dehydratase</fullName>
        <ecNumber evidence="6">4.2.1.136</ecNumber>
    </recommendedName>
    <alternativeName>
        <fullName evidence="6">ADP-dependent NAD(P)HX dehydratase</fullName>
    </alternativeName>
</protein>
<evidence type="ECO:0000256" key="6">
    <source>
        <dbReference type="HAMAP-Rule" id="MF_01965"/>
    </source>
</evidence>
<dbReference type="STRING" id="1797729.A3A60_02865"/>
<evidence type="ECO:0000313" key="8">
    <source>
        <dbReference type="EMBL" id="OGE08820.1"/>
    </source>
</evidence>
<name>A0A1F5HXM9_9BACT</name>
<dbReference type="GO" id="GO:0047453">
    <property type="term" value="F:ATP-dependent NAD(P)H-hydrate dehydratase activity"/>
    <property type="evidence" value="ECO:0007669"/>
    <property type="project" value="TreeGrafter"/>
</dbReference>
<comment type="cofactor">
    <cofactor evidence="6">
        <name>Mg(2+)</name>
        <dbReference type="ChEBI" id="CHEBI:18420"/>
    </cofactor>
</comment>
<comment type="caution">
    <text evidence="8">The sequence shown here is derived from an EMBL/GenBank/DDBJ whole genome shotgun (WGS) entry which is preliminary data.</text>
</comment>
<feature type="binding site" evidence="6">
    <location>
        <position position="220"/>
    </location>
    <ligand>
        <name>(6S)-NADPHX</name>
        <dbReference type="ChEBI" id="CHEBI:64076"/>
    </ligand>
</feature>
<evidence type="ECO:0000256" key="4">
    <source>
        <dbReference type="ARBA" id="ARBA00023027"/>
    </source>
</evidence>
<keyword evidence="4 6" id="KW-0520">NAD</keyword>
<dbReference type="EC" id="4.2.1.136" evidence="6"/>
<proteinExistence type="inferred from homology"/>
<dbReference type="GO" id="GO:0005524">
    <property type="term" value="F:ATP binding"/>
    <property type="evidence" value="ECO:0007669"/>
    <property type="project" value="UniProtKB-KW"/>
</dbReference>
<feature type="domain" description="YjeF C-terminal" evidence="7">
    <location>
        <begin position="1"/>
        <end position="278"/>
    </location>
</feature>
<dbReference type="Pfam" id="PF01256">
    <property type="entry name" value="Carb_kinase"/>
    <property type="match status" value="1"/>
</dbReference>
<dbReference type="InterPro" id="IPR000631">
    <property type="entry name" value="CARKD"/>
</dbReference>
<dbReference type="CDD" id="cd01171">
    <property type="entry name" value="YXKO-related"/>
    <property type="match status" value="1"/>
</dbReference>
<dbReference type="PANTHER" id="PTHR12592">
    <property type="entry name" value="ATP-DEPENDENT (S)-NAD(P)H-HYDRATE DEHYDRATASE FAMILY MEMBER"/>
    <property type="match status" value="1"/>
</dbReference>
<evidence type="ECO:0000313" key="9">
    <source>
        <dbReference type="Proteomes" id="UP000179227"/>
    </source>
</evidence>
<evidence type="ECO:0000256" key="5">
    <source>
        <dbReference type="ARBA" id="ARBA00023239"/>
    </source>
</evidence>
<sequence length="283" mass="29721">MDLSKIYPKRAEWVHKGNYGSLLVIAGSKFYSGSATLASVAAVRAGCDLVTVVSPARAADVAAHTLPDLITYPLRGDFLTGRHLDEILELAAMRKINSVVIGCGLGRHALTLTAIRKLIAKFTIPMVLDADALLAISQKPEIVSGKQVILTPHAGELSALLGTGKVGADFDQRMTLAKQAATIYKEVVLLKGHTDIITDGDMAVTNNSGDPRMTKGGTGDTLAGICGALLSRGVGLLETAHVGAFINGKAGEYAAGQLGESMVATDLLSYISVVIRQHSEFIQ</sequence>
<dbReference type="PANTHER" id="PTHR12592:SF0">
    <property type="entry name" value="ATP-DEPENDENT (S)-NAD(P)H-HYDRATE DEHYDRATASE"/>
    <property type="match status" value="1"/>
</dbReference>
<comment type="similarity">
    <text evidence="6">Belongs to the NnrD/CARKD family.</text>
</comment>
<feature type="binding site" evidence="6">
    <location>
        <position position="219"/>
    </location>
    <ligand>
        <name>AMP</name>
        <dbReference type="ChEBI" id="CHEBI:456215"/>
    </ligand>
</feature>
<dbReference type="EMBL" id="MFBS01000031">
    <property type="protein sequence ID" value="OGE08820.1"/>
    <property type="molecule type" value="Genomic_DNA"/>
</dbReference>
<dbReference type="PROSITE" id="PS51383">
    <property type="entry name" value="YJEF_C_3"/>
    <property type="match status" value="1"/>
</dbReference>
<evidence type="ECO:0000256" key="1">
    <source>
        <dbReference type="ARBA" id="ARBA00022741"/>
    </source>
</evidence>
<comment type="function">
    <text evidence="6">Catalyzes the dehydration of the S-form of NAD(P)HX at the expense of ADP, which is converted to AMP. Together with NAD(P)HX epimerase, which catalyzes the epimerization of the S- and R-forms, the enzyme allows the repair of both epimers of NAD(P)HX, a damaged form of NAD(P)H that is a result of enzymatic or heat-dependent hydration.</text>
</comment>
<dbReference type="GO" id="GO:0110051">
    <property type="term" value="P:metabolite repair"/>
    <property type="evidence" value="ECO:0007669"/>
    <property type="project" value="TreeGrafter"/>
</dbReference>